<dbReference type="SUPFAM" id="SSF160719">
    <property type="entry name" value="gpW/gp25-like"/>
    <property type="match status" value="1"/>
</dbReference>
<sequence>MPRTPGRGSLFERLAPELPPYRTRSPQDLATERIQAVKRHLEWILNTRRGSAPSCPELGLPDFNDAAIGSEDLRLTVCKAIHQLITRFEPRVRQVEVRSRPDESAPALLQFRVHCVMPINDVKEQVEIDLLIHCQDQFAKVP</sequence>
<evidence type="ECO:0000313" key="2">
    <source>
        <dbReference type="EMBL" id="TDN47265.1"/>
    </source>
</evidence>
<evidence type="ECO:0000259" key="1">
    <source>
        <dbReference type="Pfam" id="PF04965"/>
    </source>
</evidence>
<gene>
    <name evidence="2" type="ORF">C7389_12170</name>
</gene>
<reference evidence="2 3" key="1">
    <citation type="submission" date="2019-03" db="EMBL/GenBank/DDBJ databases">
        <title>Genomic Encyclopedia of Type Strains, Phase IV (KMG-IV): sequencing the most valuable type-strain genomes for metagenomic binning, comparative biology and taxonomic classification.</title>
        <authorList>
            <person name="Goeker M."/>
        </authorList>
    </citation>
    <scope>NUCLEOTIDE SEQUENCE [LARGE SCALE GENOMIC DNA]</scope>
    <source>
        <strain evidence="2 3">DSM 12121</strain>
    </source>
</reference>
<accession>A0A4R6DQD4</accession>
<dbReference type="PANTHER" id="PTHR38595">
    <property type="entry name" value="CYTOPLASMIC PROTEIN-RELATED"/>
    <property type="match status" value="1"/>
</dbReference>
<proteinExistence type="predicted"/>
<dbReference type="InterPro" id="IPR007048">
    <property type="entry name" value="IraD/Gp25-like"/>
</dbReference>
<keyword evidence="3" id="KW-1185">Reference proteome</keyword>
<dbReference type="Gene3D" id="3.10.450.40">
    <property type="match status" value="1"/>
</dbReference>
<dbReference type="RefSeq" id="WP_133594336.1">
    <property type="nucleotide sequence ID" value="NZ_SNVV01000021.1"/>
</dbReference>
<comment type="caution">
    <text evidence="2">The sequence shown here is derived from an EMBL/GenBank/DDBJ whole genome shotgun (WGS) entry which is preliminary data.</text>
</comment>
<dbReference type="AlphaFoldDB" id="A0A4R6DQD4"/>
<dbReference type="InterPro" id="IPR053176">
    <property type="entry name" value="T6SS_TssE1-like"/>
</dbReference>
<dbReference type="Pfam" id="PF04965">
    <property type="entry name" value="GPW_gp25"/>
    <property type="match status" value="1"/>
</dbReference>
<dbReference type="Proteomes" id="UP000295129">
    <property type="component" value="Unassembled WGS sequence"/>
</dbReference>
<name>A0A4R6DQD4_9RHOO</name>
<organism evidence="2 3">
    <name type="scientific">Azoarcus indigens</name>
    <dbReference type="NCBI Taxonomy" id="29545"/>
    <lineage>
        <taxon>Bacteria</taxon>
        <taxon>Pseudomonadati</taxon>
        <taxon>Pseudomonadota</taxon>
        <taxon>Betaproteobacteria</taxon>
        <taxon>Rhodocyclales</taxon>
        <taxon>Zoogloeaceae</taxon>
        <taxon>Azoarcus</taxon>
    </lineage>
</organism>
<protein>
    <submittedName>
        <fullName evidence="2">Type VI secretion system protein</fullName>
    </submittedName>
</protein>
<feature type="domain" description="IraD/Gp25-like" evidence="1">
    <location>
        <begin position="35"/>
        <end position="117"/>
    </location>
</feature>
<dbReference type="PANTHER" id="PTHR38595:SF2">
    <property type="entry name" value="TYPE VI SECRETION SYSTEM BASEPLATE SUBUNIT TSSE"/>
    <property type="match status" value="1"/>
</dbReference>
<dbReference type="OrthoDB" id="119583at2"/>
<dbReference type="EMBL" id="SNVV01000021">
    <property type="protein sequence ID" value="TDN47265.1"/>
    <property type="molecule type" value="Genomic_DNA"/>
</dbReference>
<dbReference type="NCBIfam" id="TIGR03357">
    <property type="entry name" value="VI_zyme"/>
    <property type="match status" value="1"/>
</dbReference>
<evidence type="ECO:0000313" key="3">
    <source>
        <dbReference type="Proteomes" id="UP000295129"/>
    </source>
</evidence>
<dbReference type="InterPro" id="IPR017737">
    <property type="entry name" value="TssE1-like"/>
</dbReference>